<sequence length="404" mass="42055">MKKKVISVLLCVAMVAAMVTGCGSKTEEPAAEPAATEAPAAPAETKAPEATAAPEATEAPAESEAPAAATGDLKPDPSVDYSALNVQVVAKGFQHDFWKAVKLGAQKAGEDYKLTANPADSFVGPNSEQDIAQQVEQVKNAINKSPDAICLAALDTKSVLDSIKQAQTSGIPIVGFDSGVPDAPEGAIVANASTDNYAAGGLAADELYKLIKDKVTDPAETVRIGVVSQEANSQSIVDRTQGFLDKMVELIGEGKVSIIGHDKFKKEVADAKVILEIGIPANVVDADCQTAASKIMNESDLIAIYGSNEFAAKNIITANKNLNILGADKVIGVGFDSGKVQLDAVKNGIFAGSVTQNPVQIGYKAVELAIMAATGQEVHDVDTGCLFYTAENMDSEDVKPCLYE</sequence>
<evidence type="ECO:0000256" key="5">
    <source>
        <dbReference type="SAM" id="SignalP"/>
    </source>
</evidence>
<protein>
    <submittedName>
        <fullName evidence="7">ABC transporter substrate-binding protein</fullName>
    </submittedName>
</protein>
<evidence type="ECO:0000256" key="4">
    <source>
        <dbReference type="SAM" id="MobiDB-lite"/>
    </source>
</evidence>
<organism evidence="7 8">
    <name type="scientific">Diplocloster modestus</name>
    <dbReference type="NCBI Taxonomy" id="2850322"/>
    <lineage>
        <taxon>Bacteria</taxon>
        <taxon>Bacillati</taxon>
        <taxon>Bacillota</taxon>
        <taxon>Clostridia</taxon>
        <taxon>Lachnospirales</taxon>
        <taxon>Lachnospiraceae</taxon>
        <taxon>Diplocloster</taxon>
    </lineage>
</organism>
<keyword evidence="3 5" id="KW-0732">Signal</keyword>
<comment type="subcellular location">
    <subcellularLocation>
        <location evidence="1">Cell envelope</location>
    </subcellularLocation>
</comment>
<dbReference type="Proteomes" id="UP001314681">
    <property type="component" value="Unassembled WGS sequence"/>
</dbReference>
<dbReference type="Pfam" id="PF13407">
    <property type="entry name" value="Peripla_BP_4"/>
    <property type="match status" value="1"/>
</dbReference>
<dbReference type="Gene3D" id="3.40.50.2300">
    <property type="match status" value="2"/>
</dbReference>
<dbReference type="CDD" id="cd20005">
    <property type="entry name" value="PBP1_ABC_sugar_binding-like"/>
    <property type="match status" value="1"/>
</dbReference>
<feature type="chain" id="PRO_5047094748" evidence="5">
    <location>
        <begin position="22"/>
        <end position="404"/>
    </location>
</feature>
<evidence type="ECO:0000256" key="3">
    <source>
        <dbReference type="ARBA" id="ARBA00022729"/>
    </source>
</evidence>
<feature type="region of interest" description="Disordered" evidence="4">
    <location>
        <begin position="25"/>
        <end position="74"/>
    </location>
</feature>
<name>A0ABS6K4G8_9FIRM</name>
<feature type="compositionally biased region" description="Low complexity" evidence="4">
    <location>
        <begin position="31"/>
        <end position="70"/>
    </location>
</feature>
<dbReference type="EMBL" id="JAHQCX010000003">
    <property type="protein sequence ID" value="MBU9725435.1"/>
    <property type="molecule type" value="Genomic_DNA"/>
</dbReference>
<evidence type="ECO:0000313" key="8">
    <source>
        <dbReference type="Proteomes" id="UP001314681"/>
    </source>
</evidence>
<evidence type="ECO:0000259" key="6">
    <source>
        <dbReference type="Pfam" id="PF13407"/>
    </source>
</evidence>
<evidence type="ECO:0000256" key="2">
    <source>
        <dbReference type="ARBA" id="ARBA00007639"/>
    </source>
</evidence>
<dbReference type="SUPFAM" id="SSF53822">
    <property type="entry name" value="Periplasmic binding protein-like I"/>
    <property type="match status" value="1"/>
</dbReference>
<dbReference type="PANTHER" id="PTHR46847">
    <property type="entry name" value="D-ALLOSE-BINDING PERIPLASMIC PROTEIN-RELATED"/>
    <property type="match status" value="1"/>
</dbReference>
<dbReference type="RefSeq" id="WP_158350807.1">
    <property type="nucleotide sequence ID" value="NZ_JAHQCX010000003.1"/>
</dbReference>
<gene>
    <name evidence="7" type="ORF">KTH90_05335</name>
</gene>
<evidence type="ECO:0000313" key="7">
    <source>
        <dbReference type="EMBL" id="MBU9725435.1"/>
    </source>
</evidence>
<proteinExistence type="inferred from homology"/>
<feature type="signal peptide" evidence="5">
    <location>
        <begin position="1"/>
        <end position="21"/>
    </location>
</feature>
<evidence type="ECO:0000256" key="1">
    <source>
        <dbReference type="ARBA" id="ARBA00004196"/>
    </source>
</evidence>
<comment type="caution">
    <text evidence="7">The sequence shown here is derived from an EMBL/GenBank/DDBJ whole genome shotgun (WGS) entry which is preliminary data.</text>
</comment>
<feature type="domain" description="Periplasmic binding protein" evidence="6">
    <location>
        <begin position="88"/>
        <end position="377"/>
    </location>
</feature>
<dbReference type="PANTHER" id="PTHR46847:SF1">
    <property type="entry name" value="D-ALLOSE-BINDING PERIPLASMIC PROTEIN-RELATED"/>
    <property type="match status" value="1"/>
</dbReference>
<reference evidence="7 8" key="1">
    <citation type="submission" date="2021-06" db="EMBL/GenBank/DDBJ databases">
        <title>Description of novel taxa of the family Lachnospiraceae.</title>
        <authorList>
            <person name="Chaplin A.V."/>
            <person name="Sokolova S.R."/>
            <person name="Pikina A.P."/>
            <person name="Korzhanova M."/>
            <person name="Belova V."/>
            <person name="Korostin D."/>
            <person name="Efimov B.A."/>
        </authorList>
    </citation>
    <scope>NUCLEOTIDE SEQUENCE [LARGE SCALE GENOMIC DNA]</scope>
    <source>
        <strain evidence="7 8">ASD4241</strain>
    </source>
</reference>
<dbReference type="InterPro" id="IPR025997">
    <property type="entry name" value="SBP_2_dom"/>
</dbReference>
<comment type="similarity">
    <text evidence="2">Belongs to the bacterial solute-binding protein 2 family.</text>
</comment>
<dbReference type="PROSITE" id="PS51257">
    <property type="entry name" value="PROKAR_LIPOPROTEIN"/>
    <property type="match status" value="1"/>
</dbReference>
<accession>A0ABS6K4G8</accession>
<keyword evidence="8" id="KW-1185">Reference proteome</keyword>
<dbReference type="InterPro" id="IPR028082">
    <property type="entry name" value="Peripla_BP_I"/>
</dbReference>